<evidence type="ECO:0000313" key="2">
    <source>
        <dbReference type="Proteomes" id="UP000191408"/>
    </source>
</evidence>
<reference evidence="2" key="1">
    <citation type="journal article" date="2017" name="Nat. Microbiol.">
        <title>Global analysis of biosynthetic gene clusters reveals vast potential of secondary metabolite production in Penicillium species.</title>
        <authorList>
            <person name="Nielsen J.C."/>
            <person name="Grijseels S."/>
            <person name="Prigent S."/>
            <person name="Ji B."/>
            <person name="Dainat J."/>
            <person name="Nielsen K.F."/>
            <person name="Frisvad J.C."/>
            <person name="Workman M."/>
            <person name="Nielsen J."/>
        </authorList>
    </citation>
    <scope>NUCLEOTIDE SEQUENCE [LARGE SCALE GENOMIC DNA]</scope>
    <source>
        <strain evidence="2">IBT 4502</strain>
    </source>
</reference>
<sequence length="378" mass="42450">MYNAQVFSRSYTATVSPSLHNIDPEIVCVGDEHGLQGRFQQAIGQVLGAALEAQGVNLHFADFKCSGLQYKNVPDVVGLNTTVQDRAYGQPQRLRRVLGQPVLYMGDLQSAFGFVSTYNETIFLHQSQLPSGQWHAEYSPVIHSTDVYEPSGSQGHGSDPSVSMRQCTEVTFTAPSPQKWVLEEKLTEDVQQMSKWEVDGGGGPPFAVFKYLCHSATDSDKKAFMRIYFQIPIDGTEYQPLECPVVPTLLAYKEGKQGNNGVVPDGYITYVVWDKVPGEPLNRGQVWDPQSGPLREAVRAKFRDVWEELRRYGWVPGMPGLRKIIYDEVIGTMHIAGFRYSVPLDLESKFTDRTFVHWGLAIPLNHAGWKKDSTKWAW</sequence>
<keyword evidence="2" id="KW-1185">Reference proteome</keyword>
<organism evidence="1 2">
    <name type="scientific">Penicillium polonicum</name>
    <dbReference type="NCBI Taxonomy" id="60169"/>
    <lineage>
        <taxon>Eukaryota</taxon>
        <taxon>Fungi</taxon>
        <taxon>Dikarya</taxon>
        <taxon>Ascomycota</taxon>
        <taxon>Pezizomycotina</taxon>
        <taxon>Eurotiomycetes</taxon>
        <taxon>Eurotiomycetidae</taxon>
        <taxon>Eurotiales</taxon>
        <taxon>Aspergillaceae</taxon>
        <taxon>Penicillium</taxon>
    </lineage>
</organism>
<evidence type="ECO:0000313" key="1">
    <source>
        <dbReference type="EMBL" id="OQD64285.1"/>
    </source>
</evidence>
<proteinExistence type="predicted"/>
<dbReference type="Proteomes" id="UP000191408">
    <property type="component" value="Unassembled WGS sequence"/>
</dbReference>
<accession>A0A1V6NHY6</accession>
<gene>
    <name evidence="1" type="ORF">PENPOL_c008G09322</name>
</gene>
<dbReference type="AlphaFoldDB" id="A0A1V6NHY6"/>
<protein>
    <submittedName>
        <fullName evidence="1">Uncharacterized protein</fullName>
    </submittedName>
</protein>
<comment type="caution">
    <text evidence="1">The sequence shown here is derived from an EMBL/GenBank/DDBJ whole genome shotgun (WGS) entry which is preliminary data.</text>
</comment>
<dbReference type="EMBL" id="MDYM01000008">
    <property type="protein sequence ID" value="OQD64285.1"/>
    <property type="molecule type" value="Genomic_DNA"/>
</dbReference>
<dbReference type="STRING" id="60169.A0A1V6NHY6"/>
<name>A0A1V6NHY6_PENPO</name>